<dbReference type="Proteomes" id="UP000828390">
    <property type="component" value="Unassembled WGS sequence"/>
</dbReference>
<proteinExistence type="predicted"/>
<evidence type="ECO:0000313" key="3">
    <source>
        <dbReference type="Proteomes" id="UP000828390"/>
    </source>
</evidence>
<reference evidence="2" key="2">
    <citation type="submission" date="2020-11" db="EMBL/GenBank/DDBJ databases">
        <authorList>
            <person name="McCartney M.A."/>
            <person name="Auch B."/>
            <person name="Kono T."/>
            <person name="Mallez S."/>
            <person name="Becker A."/>
            <person name="Gohl D.M."/>
            <person name="Silverstein K.A.T."/>
            <person name="Koren S."/>
            <person name="Bechman K.B."/>
            <person name="Herman A."/>
            <person name="Abrahante J.E."/>
            <person name="Garbe J."/>
        </authorList>
    </citation>
    <scope>NUCLEOTIDE SEQUENCE</scope>
    <source>
        <strain evidence="2">Duluth1</strain>
        <tissue evidence="2">Whole animal</tissue>
    </source>
</reference>
<feature type="region of interest" description="Disordered" evidence="1">
    <location>
        <begin position="46"/>
        <end position="68"/>
    </location>
</feature>
<accession>A0A9D4LUE3</accession>
<reference evidence="2" key="1">
    <citation type="journal article" date="2019" name="bioRxiv">
        <title>The Genome of the Zebra Mussel, Dreissena polymorpha: A Resource for Invasive Species Research.</title>
        <authorList>
            <person name="McCartney M.A."/>
            <person name="Auch B."/>
            <person name="Kono T."/>
            <person name="Mallez S."/>
            <person name="Zhang Y."/>
            <person name="Obille A."/>
            <person name="Becker A."/>
            <person name="Abrahante J.E."/>
            <person name="Garbe J."/>
            <person name="Badalamenti J.P."/>
            <person name="Herman A."/>
            <person name="Mangelson H."/>
            <person name="Liachko I."/>
            <person name="Sullivan S."/>
            <person name="Sone E.D."/>
            <person name="Koren S."/>
            <person name="Silverstein K.A.T."/>
            <person name="Beckman K.B."/>
            <person name="Gohl D.M."/>
        </authorList>
    </citation>
    <scope>NUCLEOTIDE SEQUENCE</scope>
    <source>
        <strain evidence="2">Duluth1</strain>
        <tissue evidence="2">Whole animal</tissue>
    </source>
</reference>
<gene>
    <name evidence="2" type="ORF">DPMN_026987</name>
</gene>
<evidence type="ECO:0000313" key="2">
    <source>
        <dbReference type="EMBL" id="KAH3863979.1"/>
    </source>
</evidence>
<protein>
    <submittedName>
        <fullName evidence="2">Uncharacterized protein</fullName>
    </submittedName>
</protein>
<organism evidence="2 3">
    <name type="scientific">Dreissena polymorpha</name>
    <name type="common">Zebra mussel</name>
    <name type="synonym">Mytilus polymorpha</name>
    <dbReference type="NCBI Taxonomy" id="45954"/>
    <lineage>
        <taxon>Eukaryota</taxon>
        <taxon>Metazoa</taxon>
        <taxon>Spiralia</taxon>
        <taxon>Lophotrochozoa</taxon>
        <taxon>Mollusca</taxon>
        <taxon>Bivalvia</taxon>
        <taxon>Autobranchia</taxon>
        <taxon>Heteroconchia</taxon>
        <taxon>Euheterodonta</taxon>
        <taxon>Imparidentia</taxon>
        <taxon>Neoheterodontei</taxon>
        <taxon>Myida</taxon>
        <taxon>Dreissenoidea</taxon>
        <taxon>Dreissenidae</taxon>
        <taxon>Dreissena</taxon>
    </lineage>
</organism>
<dbReference type="AlphaFoldDB" id="A0A9D4LUE3"/>
<dbReference type="EMBL" id="JAIWYP010000002">
    <property type="protein sequence ID" value="KAH3863979.1"/>
    <property type="molecule type" value="Genomic_DNA"/>
</dbReference>
<comment type="caution">
    <text evidence="2">The sequence shown here is derived from an EMBL/GenBank/DDBJ whole genome shotgun (WGS) entry which is preliminary data.</text>
</comment>
<evidence type="ECO:0000256" key="1">
    <source>
        <dbReference type="SAM" id="MobiDB-lite"/>
    </source>
</evidence>
<sequence>MKLASSYLQFLQGEAKVWQHQELECDLSFKASCTYRRRLAKEFEERYQNRAQPSHGPSGSESFGSLHA</sequence>
<feature type="compositionally biased region" description="Polar residues" evidence="1">
    <location>
        <begin position="49"/>
        <end position="68"/>
    </location>
</feature>
<name>A0A9D4LUE3_DREPO</name>
<keyword evidence="3" id="KW-1185">Reference proteome</keyword>